<feature type="domain" description="Glycosyltransferase 2-like" evidence="1">
    <location>
        <begin position="9"/>
        <end position="118"/>
    </location>
</feature>
<reference evidence="2 3" key="1">
    <citation type="submission" date="2023-08" db="EMBL/GenBank/DDBJ databases">
        <title>Oxalobacteraceae gen .nov., isolated from river sludge outside the plant.</title>
        <authorList>
            <person name="Zhao S.Y."/>
        </authorList>
    </citation>
    <scope>NUCLEOTIDE SEQUENCE [LARGE SCALE GENOMIC DNA]</scope>
    <source>
        <strain evidence="2 3">R-40</strain>
    </source>
</reference>
<comment type="caution">
    <text evidence="2">The sequence shown here is derived from an EMBL/GenBank/DDBJ whole genome shotgun (WGS) entry which is preliminary data.</text>
</comment>
<dbReference type="CDD" id="cd06433">
    <property type="entry name" value="GT_2_WfgS_like"/>
    <property type="match status" value="1"/>
</dbReference>
<evidence type="ECO:0000313" key="2">
    <source>
        <dbReference type="EMBL" id="MDQ9169720.1"/>
    </source>
</evidence>
<dbReference type="Gene3D" id="3.90.550.10">
    <property type="entry name" value="Spore Coat Polysaccharide Biosynthesis Protein SpsA, Chain A"/>
    <property type="match status" value="1"/>
</dbReference>
<keyword evidence="2" id="KW-0328">Glycosyltransferase</keyword>
<dbReference type="InterPro" id="IPR029044">
    <property type="entry name" value="Nucleotide-diphossugar_trans"/>
</dbReference>
<dbReference type="PANTHER" id="PTHR43685">
    <property type="entry name" value="GLYCOSYLTRANSFERASE"/>
    <property type="match status" value="1"/>
</dbReference>
<dbReference type="EC" id="2.4.-.-" evidence="2"/>
<keyword evidence="2" id="KW-0808">Transferase</keyword>
<dbReference type="GO" id="GO:0016757">
    <property type="term" value="F:glycosyltransferase activity"/>
    <property type="evidence" value="ECO:0007669"/>
    <property type="project" value="UniProtKB-KW"/>
</dbReference>
<dbReference type="PANTHER" id="PTHR43685:SF2">
    <property type="entry name" value="GLYCOSYLTRANSFERASE 2-LIKE DOMAIN-CONTAINING PROTEIN"/>
    <property type="match status" value="1"/>
</dbReference>
<organism evidence="2 3">
    <name type="scientific">Keguizhuia sedimenti</name>
    <dbReference type="NCBI Taxonomy" id="3064264"/>
    <lineage>
        <taxon>Bacteria</taxon>
        <taxon>Pseudomonadati</taxon>
        <taxon>Pseudomonadota</taxon>
        <taxon>Betaproteobacteria</taxon>
        <taxon>Burkholderiales</taxon>
        <taxon>Oxalobacteraceae</taxon>
        <taxon>Keguizhuia</taxon>
    </lineage>
</organism>
<dbReference type="InterPro" id="IPR050834">
    <property type="entry name" value="Glycosyltransf_2"/>
</dbReference>
<name>A0ABU1BL44_9BURK</name>
<sequence>MLAKLPTVSLVTCSYQQARFLESTIRSVLNQNYPALEYIIVDGGSTDGSNDIIKRYEDSLAWWISEPDKGQTDALIKGFAHATGEICGWLCSDDILLPDALIKIAGFFRDHPHIQAVYGDSLWIDINGEPIKPKREMSFNRFVFLHDHNYVPQPSMFWRRGLYDKVGGLCADFNIAMDNDLWEKFSAHTRIFHLPEYLSCMRYYSQQKTLSRELRPQGYREGTIVMERGSALARYPILRPALHLCARSVRLVQRIAAGGYDKSIPSELVPWLKAHSTYET</sequence>
<gene>
    <name evidence="2" type="ORF">Q8A64_04765</name>
</gene>
<accession>A0ABU1BL44</accession>
<dbReference type="SUPFAM" id="SSF53448">
    <property type="entry name" value="Nucleotide-diphospho-sugar transferases"/>
    <property type="match status" value="1"/>
</dbReference>
<protein>
    <submittedName>
        <fullName evidence="2">Glycosyltransferase family 2 protein</fullName>
        <ecNumber evidence="2">2.4.-.-</ecNumber>
    </submittedName>
</protein>
<proteinExistence type="predicted"/>
<dbReference type="Pfam" id="PF00535">
    <property type="entry name" value="Glycos_transf_2"/>
    <property type="match status" value="1"/>
</dbReference>
<dbReference type="EMBL" id="JAUYVH010000002">
    <property type="protein sequence ID" value="MDQ9169720.1"/>
    <property type="molecule type" value="Genomic_DNA"/>
</dbReference>
<dbReference type="InterPro" id="IPR001173">
    <property type="entry name" value="Glyco_trans_2-like"/>
</dbReference>
<dbReference type="Proteomes" id="UP001225596">
    <property type="component" value="Unassembled WGS sequence"/>
</dbReference>
<evidence type="ECO:0000259" key="1">
    <source>
        <dbReference type="Pfam" id="PF00535"/>
    </source>
</evidence>
<evidence type="ECO:0000313" key="3">
    <source>
        <dbReference type="Proteomes" id="UP001225596"/>
    </source>
</evidence>
<dbReference type="RefSeq" id="WP_338435654.1">
    <property type="nucleotide sequence ID" value="NZ_JAUYVH010000002.1"/>
</dbReference>
<keyword evidence="3" id="KW-1185">Reference proteome</keyword>